<sequence>MTFLLRTFSHPCDEVYVPLFSWVQLSCEMRSRLC</sequence>
<reference evidence="1" key="2">
    <citation type="journal article" date="2015" name="Data Brief">
        <title>Shoot transcriptome of the giant reed, Arundo donax.</title>
        <authorList>
            <person name="Barrero R.A."/>
            <person name="Guerrero F.D."/>
            <person name="Moolhuijzen P."/>
            <person name="Goolsby J.A."/>
            <person name="Tidwell J."/>
            <person name="Bellgard S.E."/>
            <person name="Bellgard M.I."/>
        </authorList>
    </citation>
    <scope>NUCLEOTIDE SEQUENCE</scope>
    <source>
        <tissue evidence="1">Shoot tissue taken approximately 20 cm above the soil surface</tissue>
    </source>
</reference>
<name>A0A0A9AFC8_ARUDO</name>
<organism evidence="1">
    <name type="scientific">Arundo donax</name>
    <name type="common">Giant reed</name>
    <name type="synonym">Donax arundinaceus</name>
    <dbReference type="NCBI Taxonomy" id="35708"/>
    <lineage>
        <taxon>Eukaryota</taxon>
        <taxon>Viridiplantae</taxon>
        <taxon>Streptophyta</taxon>
        <taxon>Embryophyta</taxon>
        <taxon>Tracheophyta</taxon>
        <taxon>Spermatophyta</taxon>
        <taxon>Magnoliopsida</taxon>
        <taxon>Liliopsida</taxon>
        <taxon>Poales</taxon>
        <taxon>Poaceae</taxon>
        <taxon>PACMAD clade</taxon>
        <taxon>Arundinoideae</taxon>
        <taxon>Arundineae</taxon>
        <taxon>Arundo</taxon>
    </lineage>
</organism>
<proteinExistence type="predicted"/>
<accession>A0A0A9AFC8</accession>
<protein>
    <submittedName>
        <fullName evidence="1">Uncharacterized protein</fullName>
    </submittedName>
</protein>
<evidence type="ECO:0000313" key="1">
    <source>
        <dbReference type="EMBL" id="JAD49861.1"/>
    </source>
</evidence>
<reference evidence="1" key="1">
    <citation type="submission" date="2014-09" db="EMBL/GenBank/DDBJ databases">
        <authorList>
            <person name="Magalhaes I.L.F."/>
            <person name="Oliveira U."/>
            <person name="Santos F.R."/>
            <person name="Vidigal T.H.D.A."/>
            <person name="Brescovit A.D."/>
            <person name="Santos A.J."/>
        </authorList>
    </citation>
    <scope>NUCLEOTIDE SEQUENCE</scope>
    <source>
        <tissue evidence="1">Shoot tissue taken approximately 20 cm above the soil surface</tissue>
    </source>
</reference>
<dbReference type="EMBL" id="GBRH01248034">
    <property type="protein sequence ID" value="JAD49861.1"/>
    <property type="molecule type" value="Transcribed_RNA"/>
</dbReference>
<dbReference type="AlphaFoldDB" id="A0A0A9AFC8"/>